<reference evidence="1 2" key="1">
    <citation type="submission" date="2015-07" db="EMBL/GenBank/DDBJ databases">
        <title>Draft genome sequence of a diazotrophic, plant growth-promoting rhizobacterium of the Pseudomonas syringae complex.</title>
        <authorList>
            <person name="Patten C.L."/>
            <person name="Jeong H."/>
        </authorList>
    </citation>
    <scope>NUCLEOTIDE SEQUENCE [LARGE SCALE GENOMIC DNA]</scope>
    <source>
        <strain evidence="1 2">GR12-2</strain>
    </source>
</reference>
<evidence type="ECO:0000313" key="1">
    <source>
        <dbReference type="EMBL" id="OCR23739.1"/>
    </source>
</evidence>
<dbReference type="Proteomes" id="UP000093104">
    <property type="component" value="Unassembled WGS sequence"/>
</dbReference>
<sequence>MVIKLQSDGKATRQDMNLCRAAGSHQSGGWDRDFKGAQFSFGNSSSAAHAMNGKTRPIPMIFSE</sequence>
<comment type="caution">
    <text evidence="1">The sequence shown here is derived from an EMBL/GenBank/DDBJ whole genome shotgun (WGS) entry which is preliminary data.</text>
</comment>
<evidence type="ECO:0000313" key="2">
    <source>
        <dbReference type="Proteomes" id="UP000093104"/>
    </source>
</evidence>
<gene>
    <name evidence="1" type="ORF">AFK24_18240</name>
</gene>
<protein>
    <submittedName>
        <fullName evidence="1">Uncharacterized protein</fullName>
    </submittedName>
</protein>
<organism evidence="1 2">
    <name type="scientific">Pseudomonas syringae</name>
    <dbReference type="NCBI Taxonomy" id="317"/>
    <lineage>
        <taxon>Bacteria</taxon>
        <taxon>Pseudomonadati</taxon>
        <taxon>Pseudomonadota</taxon>
        <taxon>Gammaproteobacteria</taxon>
        <taxon>Pseudomonadales</taxon>
        <taxon>Pseudomonadaceae</taxon>
        <taxon>Pseudomonas</taxon>
    </lineage>
</organism>
<dbReference type="EMBL" id="LGSI01000051">
    <property type="protein sequence ID" value="OCR23739.1"/>
    <property type="molecule type" value="Genomic_DNA"/>
</dbReference>
<dbReference type="AlphaFoldDB" id="A0A1C7Z2V4"/>
<proteinExistence type="predicted"/>
<accession>A0A1C7Z2V4</accession>
<name>A0A1C7Z2V4_PSESX</name>